<feature type="transmembrane region" description="Helical" evidence="8">
    <location>
        <begin position="373"/>
        <end position="394"/>
    </location>
</feature>
<evidence type="ECO:0000256" key="3">
    <source>
        <dbReference type="ARBA" id="ARBA00022475"/>
    </source>
</evidence>
<feature type="transmembrane region" description="Helical" evidence="8">
    <location>
        <begin position="30"/>
        <end position="48"/>
    </location>
</feature>
<accession>A0A365UDP2</accession>
<dbReference type="OrthoDB" id="9783227at2"/>
<evidence type="ECO:0000256" key="6">
    <source>
        <dbReference type="ARBA" id="ARBA00022989"/>
    </source>
</evidence>
<keyword evidence="4 8" id="KW-0812">Transmembrane</keyword>
<proteinExistence type="predicted"/>
<dbReference type="PROSITE" id="PS00217">
    <property type="entry name" value="SUGAR_TRANSPORT_2"/>
    <property type="match status" value="1"/>
</dbReference>
<name>A0A365UDP2_9RHOB</name>
<feature type="transmembrane region" description="Helical" evidence="8">
    <location>
        <begin position="246"/>
        <end position="264"/>
    </location>
</feature>
<organism evidence="10 11">
    <name type="scientific">Rhodosalinus halophilus</name>
    <dbReference type="NCBI Taxonomy" id="2259333"/>
    <lineage>
        <taxon>Bacteria</taxon>
        <taxon>Pseudomonadati</taxon>
        <taxon>Pseudomonadota</taxon>
        <taxon>Alphaproteobacteria</taxon>
        <taxon>Rhodobacterales</taxon>
        <taxon>Paracoccaceae</taxon>
        <taxon>Rhodosalinus</taxon>
    </lineage>
</organism>
<keyword evidence="3" id="KW-1003">Cell membrane</keyword>
<feature type="transmembrane region" description="Helical" evidence="8">
    <location>
        <begin position="284"/>
        <end position="301"/>
    </location>
</feature>
<dbReference type="AlphaFoldDB" id="A0A365UDP2"/>
<evidence type="ECO:0000313" key="10">
    <source>
        <dbReference type="EMBL" id="RBI87668.1"/>
    </source>
</evidence>
<feature type="transmembrane region" description="Helical" evidence="8">
    <location>
        <begin position="157"/>
        <end position="178"/>
    </location>
</feature>
<protein>
    <submittedName>
        <fullName evidence="10">MFS transporter</fullName>
    </submittedName>
</protein>
<reference evidence="10 11" key="1">
    <citation type="submission" date="2018-07" db="EMBL/GenBank/DDBJ databases">
        <title>Rhodosalinus sp. strain E84T genomic sequence and assembly.</title>
        <authorList>
            <person name="Liu Z.-W."/>
            <person name="Lu D.-C."/>
        </authorList>
    </citation>
    <scope>NUCLEOTIDE SEQUENCE [LARGE SCALE GENOMIC DNA]</scope>
    <source>
        <strain evidence="10 11">E84</strain>
    </source>
</reference>
<feature type="transmembrane region" description="Helical" evidence="8">
    <location>
        <begin position="341"/>
        <end position="361"/>
    </location>
</feature>
<dbReference type="Pfam" id="PF00083">
    <property type="entry name" value="Sugar_tr"/>
    <property type="match status" value="1"/>
</dbReference>
<keyword evidence="11" id="KW-1185">Reference proteome</keyword>
<dbReference type="GO" id="GO:0005886">
    <property type="term" value="C:plasma membrane"/>
    <property type="evidence" value="ECO:0007669"/>
    <property type="project" value="UniProtKB-SubCell"/>
</dbReference>
<feature type="transmembrane region" description="Helical" evidence="8">
    <location>
        <begin position="54"/>
        <end position="78"/>
    </location>
</feature>
<keyword evidence="6 8" id="KW-1133">Transmembrane helix</keyword>
<evidence type="ECO:0000256" key="4">
    <source>
        <dbReference type="ARBA" id="ARBA00022692"/>
    </source>
</evidence>
<comment type="subcellular location">
    <subcellularLocation>
        <location evidence="1">Cell membrane</location>
        <topology evidence="1">Multi-pass membrane protein</topology>
    </subcellularLocation>
</comment>
<feature type="transmembrane region" description="Helical" evidence="8">
    <location>
        <begin position="400"/>
        <end position="419"/>
    </location>
</feature>
<keyword evidence="5" id="KW-0769">Symport</keyword>
<dbReference type="Proteomes" id="UP000253370">
    <property type="component" value="Unassembled WGS sequence"/>
</dbReference>
<dbReference type="InterPro" id="IPR005829">
    <property type="entry name" value="Sugar_transporter_CS"/>
</dbReference>
<feature type="transmembrane region" description="Helical" evidence="8">
    <location>
        <begin position="190"/>
        <end position="209"/>
    </location>
</feature>
<evidence type="ECO:0000313" key="11">
    <source>
        <dbReference type="Proteomes" id="UP000253370"/>
    </source>
</evidence>
<dbReference type="PANTHER" id="PTHR43528">
    <property type="entry name" value="ALPHA-KETOGLUTARATE PERMEASE"/>
    <property type="match status" value="1"/>
</dbReference>
<keyword evidence="7 8" id="KW-0472">Membrane</keyword>
<evidence type="ECO:0000256" key="2">
    <source>
        <dbReference type="ARBA" id="ARBA00022448"/>
    </source>
</evidence>
<dbReference type="InterPro" id="IPR005828">
    <property type="entry name" value="MFS_sugar_transport-like"/>
</dbReference>
<dbReference type="EMBL" id="QNTQ01000001">
    <property type="protein sequence ID" value="RBI87668.1"/>
    <property type="molecule type" value="Genomic_DNA"/>
</dbReference>
<comment type="caution">
    <text evidence="10">The sequence shown here is derived from an EMBL/GenBank/DDBJ whole genome shotgun (WGS) entry which is preliminary data.</text>
</comment>
<dbReference type="SUPFAM" id="SSF103473">
    <property type="entry name" value="MFS general substrate transporter"/>
    <property type="match status" value="1"/>
</dbReference>
<evidence type="ECO:0000256" key="7">
    <source>
        <dbReference type="ARBA" id="ARBA00023136"/>
    </source>
</evidence>
<evidence type="ECO:0000259" key="9">
    <source>
        <dbReference type="PROSITE" id="PS50850"/>
    </source>
</evidence>
<evidence type="ECO:0000256" key="5">
    <source>
        <dbReference type="ARBA" id="ARBA00022847"/>
    </source>
</evidence>
<feature type="transmembrane region" description="Helical" evidence="8">
    <location>
        <begin position="90"/>
        <end position="108"/>
    </location>
</feature>
<gene>
    <name evidence="10" type="ORF">DRV85_01755</name>
</gene>
<dbReference type="InterPro" id="IPR051084">
    <property type="entry name" value="H+-coupled_symporters"/>
</dbReference>
<dbReference type="GO" id="GO:0015293">
    <property type="term" value="F:symporter activity"/>
    <property type="evidence" value="ECO:0007669"/>
    <property type="project" value="UniProtKB-KW"/>
</dbReference>
<keyword evidence="2" id="KW-0813">Transport</keyword>
<feature type="transmembrane region" description="Helical" evidence="8">
    <location>
        <begin position="313"/>
        <end position="335"/>
    </location>
</feature>
<sequence length="436" mass="45695">MTESTTAEEQAAGNRRTVLTAGFVGNVVEWYDFALYGFFASTFSTIFFPEGDQAAHLIAVYGIFAAGFVMRPIGSVLFGWLGDKIGRSHTMMISVALMALPTFALAFLPDYQSIGLWAAVGLVAIRLLQGLSVGGEFSTSVVYLVETARRDRRGLSGSMANLGSVAGTALGSLAAMAVMNLLPEAAAESWGWRVPYAIGGLIGIGALWLRRHLPMSPAFEAQEASRETSAPVRDTLRRHPRRTMQATLFAAGYGVFFYLALVYFPNWLDRHGALGLDLAMRLNTAALVAILPVVLLGGWLGDRRIARKRVVATALLFGGLATGPALWLGTAGFWAAGAGQLALAVPIAVMLGAGPALFAELFPAASRNTGYSISYAIGMGLAGGATPMTATWLIETSGWSYAPAVLMAAAAAIGAGAALSMPLRDRAPLQGAGAVA</sequence>
<dbReference type="InterPro" id="IPR036259">
    <property type="entry name" value="MFS_trans_sf"/>
</dbReference>
<dbReference type="PROSITE" id="PS50850">
    <property type="entry name" value="MFS"/>
    <property type="match status" value="1"/>
</dbReference>
<feature type="transmembrane region" description="Helical" evidence="8">
    <location>
        <begin position="114"/>
        <end position="145"/>
    </location>
</feature>
<dbReference type="InterPro" id="IPR020846">
    <property type="entry name" value="MFS_dom"/>
</dbReference>
<dbReference type="RefSeq" id="WP_113287691.1">
    <property type="nucleotide sequence ID" value="NZ_QNTQ01000001.1"/>
</dbReference>
<evidence type="ECO:0000256" key="8">
    <source>
        <dbReference type="SAM" id="Phobius"/>
    </source>
</evidence>
<dbReference type="Gene3D" id="1.20.1250.20">
    <property type="entry name" value="MFS general substrate transporter like domains"/>
    <property type="match status" value="1"/>
</dbReference>
<evidence type="ECO:0000256" key="1">
    <source>
        <dbReference type="ARBA" id="ARBA00004651"/>
    </source>
</evidence>
<feature type="domain" description="Major facilitator superfamily (MFS) profile" evidence="9">
    <location>
        <begin position="18"/>
        <end position="426"/>
    </location>
</feature>
<dbReference type="PANTHER" id="PTHR43528:SF1">
    <property type="entry name" value="ALPHA-KETOGLUTARATE PERMEASE"/>
    <property type="match status" value="1"/>
</dbReference>